<organism evidence="2 3">
    <name type="scientific">Arenibacter aquaticus</name>
    <dbReference type="NCBI Taxonomy" id="2489054"/>
    <lineage>
        <taxon>Bacteria</taxon>
        <taxon>Pseudomonadati</taxon>
        <taxon>Bacteroidota</taxon>
        <taxon>Flavobacteriia</taxon>
        <taxon>Flavobacteriales</taxon>
        <taxon>Flavobacteriaceae</taxon>
        <taxon>Arenibacter</taxon>
    </lineage>
</organism>
<evidence type="ECO:0000259" key="1">
    <source>
        <dbReference type="Pfam" id="PF10988"/>
    </source>
</evidence>
<dbReference type="Gene3D" id="2.160.20.120">
    <property type="match status" value="1"/>
</dbReference>
<accession>A0A430K7H3</accession>
<dbReference type="EMBL" id="RQPJ01000001">
    <property type="protein sequence ID" value="RTE55025.1"/>
    <property type="molecule type" value="Genomic_DNA"/>
</dbReference>
<feature type="domain" description="Putative auto-transporter adhesin head GIN" evidence="1">
    <location>
        <begin position="168"/>
        <end position="265"/>
    </location>
</feature>
<proteinExistence type="predicted"/>
<gene>
    <name evidence="2" type="ORF">EHW67_00180</name>
</gene>
<evidence type="ECO:0000313" key="2">
    <source>
        <dbReference type="EMBL" id="RTE55025.1"/>
    </source>
</evidence>
<comment type="caution">
    <text evidence="2">The sequence shown here is derived from an EMBL/GenBank/DDBJ whole genome shotgun (WGS) entry which is preliminary data.</text>
</comment>
<dbReference type="AlphaFoldDB" id="A0A430K7H3"/>
<keyword evidence="3" id="KW-1185">Reference proteome</keyword>
<dbReference type="InterPro" id="IPR021255">
    <property type="entry name" value="DUF2807"/>
</dbReference>
<dbReference type="Pfam" id="PF10988">
    <property type="entry name" value="DUF2807"/>
    <property type="match status" value="2"/>
</dbReference>
<reference evidence="2 3" key="1">
    <citation type="submission" date="2018-11" db="EMBL/GenBank/DDBJ databases">
        <title>Arenibacter aquaticus sp.nov., a marine bacterium isolated from surface seawater in the South China Sea.</title>
        <authorList>
            <person name="Guo J."/>
            <person name="Sun J."/>
        </authorList>
    </citation>
    <scope>NUCLEOTIDE SEQUENCE [LARGE SCALE GENOMIC DNA]</scope>
    <source>
        <strain evidence="2 3">GUO666</strain>
    </source>
</reference>
<dbReference type="Proteomes" id="UP000267585">
    <property type="component" value="Unassembled WGS sequence"/>
</dbReference>
<evidence type="ECO:0000313" key="3">
    <source>
        <dbReference type="Proteomes" id="UP000267585"/>
    </source>
</evidence>
<name>A0A430K7H3_9FLAO</name>
<sequence length="284" mass="31581">MILFSFKAIQVKHSLLFFLLAVCCIGYSQRKPKIKGNRNVVEVKETLPPFNAIQLNDDLEITLQSSSVEGYTIEADDNLIDILNFKVEDEILIIGSYYKVTGKKKLDITVNFNRLNEVSVYEGKLVAKDGFVTDMLQVSTFGSAEVDMDVNTEVMYIAMEGNSRGDFKIDSDSLNISLMGKAKLGLYGVIKTAEVVMTQNSDADLEGITENLGINLFDNADLKAKRLEANLVEASLEGNASVEVWCTNELQLNSEGSAKTYMYGDGKISLLQFLDTSELYKRKN</sequence>
<feature type="domain" description="Putative auto-transporter adhesin head GIN" evidence="1">
    <location>
        <begin position="49"/>
        <end position="163"/>
    </location>
</feature>
<protein>
    <submittedName>
        <fullName evidence="2">DUF2807 domain-containing protein</fullName>
    </submittedName>
</protein>